<dbReference type="RefSeq" id="WP_199021196.1">
    <property type="nucleotide sequence ID" value="NZ_JAELUP010000103.1"/>
</dbReference>
<keyword evidence="1 7" id="KW-0808">Transferase</keyword>
<gene>
    <name evidence="7" type="ORF">JFN88_20885</name>
</gene>
<keyword evidence="2" id="KW-0547">Nucleotide-binding</keyword>
<sequence length="212" mass="22613">MGSKIVIFTGGRLGEWALFLANSASYIIGADSGAWFLVRNGISPDLSIGDFDSVTEAQLKQIERGSKQTLACDAIDKNYTDTELAFLKAVEQQPSEIVIVGGLGTRFDHSLANVHLLVQAAAAGIEAVIMDEHNEIRLVTNKLSVNKGDHPTVSLLPLTEQVDGINLTGFKYPLHNATLAMGQSLGISNVLGEKTGHISISSGKLLVIQSKD</sequence>
<name>A0A934MMS3_9BACL</name>
<evidence type="ECO:0000256" key="4">
    <source>
        <dbReference type="ARBA" id="ARBA00022840"/>
    </source>
</evidence>
<evidence type="ECO:0000256" key="2">
    <source>
        <dbReference type="ARBA" id="ARBA00022741"/>
    </source>
</evidence>
<proteinExistence type="predicted"/>
<dbReference type="AlphaFoldDB" id="A0A934MMS3"/>
<dbReference type="InterPro" id="IPR053149">
    <property type="entry name" value="TPK"/>
</dbReference>
<dbReference type="Proteomes" id="UP000640274">
    <property type="component" value="Unassembled WGS sequence"/>
</dbReference>
<dbReference type="EC" id="2.7.6.2" evidence="5"/>
<comment type="caution">
    <text evidence="7">The sequence shown here is derived from an EMBL/GenBank/DDBJ whole genome shotgun (WGS) entry which is preliminary data.</text>
</comment>
<dbReference type="PANTHER" id="PTHR41299">
    <property type="entry name" value="THIAMINE PYROPHOSPHOKINASE"/>
    <property type="match status" value="1"/>
</dbReference>
<keyword evidence="8" id="KW-1185">Reference proteome</keyword>
<dbReference type="EMBL" id="JAELUP010000103">
    <property type="protein sequence ID" value="MBJ6363670.1"/>
    <property type="molecule type" value="Genomic_DNA"/>
</dbReference>
<evidence type="ECO:0000313" key="7">
    <source>
        <dbReference type="EMBL" id="MBJ6363670.1"/>
    </source>
</evidence>
<evidence type="ECO:0000256" key="1">
    <source>
        <dbReference type="ARBA" id="ARBA00022679"/>
    </source>
</evidence>
<reference evidence="7" key="1">
    <citation type="submission" date="2020-12" db="EMBL/GenBank/DDBJ databases">
        <authorList>
            <person name="Huq M.A."/>
        </authorList>
    </citation>
    <scope>NUCLEOTIDE SEQUENCE</scope>
    <source>
        <strain evidence="7">MAHUQ-46</strain>
    </source>
</reference>
<dbReference type="GO" id="GO:0016301">
    <property type="term" value="F:kinase activity"/>
    <property type="evidence" value="ECO:0007669"/>
    <property type="project" value="UniProtKB-KW"/>
</dbReference>
<evidence type="ECO:0000256" key="5">
    <source>
        <dbReference type="NCBIfam" id="TIGR01378"/>
    </source>
</evidence>
<dbReference type="GO" id="GO:0030975">
    <property type="term" value="F:thiamine binding"/>
    <property type="evidence" value="ECO:0007669"/>
    <property type="project" value="InterPro"/>
</dbReference>
<protein>
    <recommendedName>
        <fullName evidence="5">Thiamine diphosphokinase</fullName>
        <ecNumber evidence="5">2.7.6.2</ecNumber>
    </recommendedName>
</protein>
<feature type="domain" description="Thiamin pyrophosphokinase thiamin-binding" evidence="6">
    <location>
        <begin position="148"/>
        <end position="206"/>
    </location>
</feature>
<dbReference type="GO" id="GO:0004788">
    <property type="term" value="F:thiamine diphosphokinase activity"/>
    <property type="evidence" value="ECO:0007669"/>
    <property type="project" value="UniProtKB-UniRule"/>
</dbReference>
<dbReference type="PANTHER" id="PTHR41299:SF1">
    <property type="entry name" value="THIAMINE PYROPHOSPHOKINASE"/>
    <property type="match status" value="1"/>
</dbReference>
<dbReference type="GO" id="GO:0006772">
    <property type="term" value="P:thiamine metabolic process"/>
    <property type="evidence" value="ECO:0007669"/>
    <property type="project" value="UniProtKB-UniRule"/>
</dbReference>
<dbReference type="InterPro" id="IPR036759">
    <property type="entry name" value="TPK_catalytic_sf"/>
</dbReference>
<dbReference type="Gene3D" id="3.40.50.10240">
    <property type="entry name" value="Thiamin pyrophosphokinase, catalytic domain"/>
    <property type="match status" value="1"/>
</dbReference>
<evidence type="ECO:0000259" key="6">
    <source>
        <dbReference type="SMART" id="SM00983"/>
    </source>
</evidence>
<dbReference type="InterPro" id="IPR006282">
    <property type="entry name" value="Thi_PPkinase"/>
</dbReference>
<dbReference type="InterPro" id="IPR007371">
    <property type="entry name" value="TPK_catalytic"/>
</dbReference>
<evidence type="ECO:0000313" key="8">
    <source>
        <dbReference type="Proteomes" id="UP000640274"/>
    </source>
</evidence>
<keyword evidence="3" id="KW-0418">Kinase</keyword>
<dbReference type="Pfam" id="PF04265">
    <property type="entry name" value="TPK_B1_binding"/>
    <property type="match status" value="1"/>
</dbReference>
<dbReference type="GO" id="GO:0005524">
    <property type="term" value="F:ATP binding"/>
    <property type="evidence" value="ECO:0007669"/>
    <property type="project" value="UniProtKB-KW"/>
</dbReference>
<dbReference type="InterPro" id="IPR036371">
    <property type="entry name" value="TPK_B1-bd_sf"/>
</dbReference>
<dbReference type="InterPro" id="IPR007373">
    <property type="entry name" value="Thiamin_PyroPKinase_B1-bd"/>
</dbReference>
<dbReference type="SUPFAM" id="SSF63999">
    <property type="entry name" value="Thiamin pyrophosphokinase, catalytic domain"/>
    <property type="match status" value="1"/>
</dbReference>
<dbReference type="NCBIfam" id="TIGR01378">
    <property type="entry name" value="thi_PPkinase"/>
    <property type="match status" value="1"/>
</dbReference>
<accession>A0A934MMS3</accession>
<organism evidence="7 8">
    <name type="scientific">Paenibacillus roseus</name>
    <dbReference type="NCBI Taxonomy" id="2798579"/>
    <lineage>
        <taxon>Bacteria</taxon>
        <taxon>Bacillati</taxon>
        <taxon>Bacillota</taxon>
        <taxon>Bacilli</taxon>
        <taxon>Bacillales</taxon>
        <taxon>Paenibacillaceae</taxon>
        <taxon>Paenibacillus</taxon>
    </lineage>
</organism>
<dbReference type="GO" id="GO:0009229">
    <property type="term" value="P:thiamine diphosphate biosynthetic process"/>
    <property type="evidence" value="ECO:0007669"/>
    <property type="project" value="InterPro"/>
</dbReference>
<dbReference type="CDD" id="cd07995">
    <property type="entry name" value="TPK"/>
    <property type="match status" value="1"/>
</dbReference>
<keyword evidence="4" id="KW-0067">ATP-binding</keyword>
<dbReference type="SMART" id="SM00983">
    <property type="entry name" value="TPK_B1_binding"/>
    <property type="match status" value="1"/>
</dbReference>
<dbReference type="Pfam" id="PF04263">
    <property type="entry name" value="TPK_catalytic"/>
    <property type="match status" value="1"/>
</dbReference>
<evidence type="ECO:0000256" key="3">
    <source>
        <dbReference type="ARBA" id="ARBA00022777"/>
    </source>
</evidence>
<dbReference type="SUPFAM" id="SSF63862">
    <property type="entry name" value="Thiamin pyrophosphokinase, substrate-binding domain"/>
    <property type="match status" value="1"/>
</dbReference>